<dbReference type="PANTHER" id="PTHR11937">
    <property type="entry name" value="ACTIN"/>
    <property type="match status" value="1"/>
</dbReference>
<dbReference type="Gene3D" id="3.30.420.40">
    <property type="match status" value="2"/>
</dbReference>
<dbReference type="InterPro" id="IPR043129">
    <property type="entry name" value="ATPase_NBD"/>
</dbReference>
<dbReference type="SUPFAM" id="SSF53067">
    <property type="entry name" value="Actin-like ATPase domain"/>
    <property type="match status" value="1"/>
</dbReference>
<dbReference type="GO" id="GO:0016787">
    <property type="term" value="F:hydrolase activity"/>
    <property type="evidence" value="ECO:0007669"/>
    <property type="project" value="UniProtKB-KW"/>
</dbReference>
<accession>A0A813LW75</accession>
<organism evidence="6 7">
    <name type="scientific">Polarella glacialis</name>
    <name type="common">Dinoflagellate</name>
    <dbReference type="NCBI Taxonomy" id="89957"/>
    <lineage>
        <taxon>Eukaryota</taxon>
        <taxon>Sar</taxon>
        <taxon>Alveolata</taxon>
        <taxon>Dinophyceae</taxon>
        <taxon>Suessiales</taxon>
        <taxon>Suessiaceae</taxon>
        <taxon>Polarella</taxon>
    </lineage>
</organism>
<comment type="catalytic activity">
    <reaction evidence="5">
        <text>ATP + H2O = ADP + phosphate + H(+)</text>
        <dbReference type="Rhea" id="RHEA:13065"/>
        <dbReference type="ChEBI" id="CHEBI:15377"/>
        <dbReference type="ChEBI" id="CHEBI:15378"/>
        <dbReference type="ChEBI" id="CHEBI:30616"/>
        <dbReference type="ChEBI" id="CHEBI:43474"/>
        <dbReference type="ChEBI" id="CHEBI:456216"/>
    </reaction>
</comment>
<dbReference type="Pfam" id="PF00022">
    <property type="entry name" value="Actin"/>
    <property type="match status" value="1"/>
</dbReference>
<evidence type="ECO:0000256" key="1">
    <source>
        <dbReference type="ARBA" id="ARBA00006752"/>
    </source>
</evidence>
<evidence type="ECO:0000313" key="7">
    <source>
        <dbReference type="Proteomes" id="UP000626109"/>
    </source>
</evidence>
<name>A0A813LW75_POLGL</name>
<comment type="caution">
    <text evidence="6">The sequence shown here is derived from an EMBL/GenBank/DDBJ whole genome shotgun (WGS) entry which is preliminary data.</text>
</comment>
<evidence type="ECO:0000256" key="3">
    <source>
        <dbReference type="ARBA" id="ARBA00022801"/>
    </source>
</evidence>
<dbReference type="Proteomes" id="UP000626109">
    <property type="component" value="Unassembled WGS sequence"/>
</dbReference>
<protein>
    <recommendedName>
        <fullName evidence="8">Actin</fullName>
    </recommendedName>
</protein>
<dbReference type="AlphaFoldDB" id="A0A813LW75"/>
<keyword evidence="4" id="KW-0067">ATP-binding</keyword>
<gene>
    <name evidence="6" type="ORF">PGLA2088_LOCUS49764</name>
</gene>
<evidence type="ECO:0000313" key="6">
    <source>
        <dbReference type="EMBL" id="CAE8739785.1"/>
    </source>
</evidence>
<evidence type="ECO:0000256" key="2">
    <source>
        <dbReference type="ARBA" id="ARBA00022741"/>
    </source>
</evidence>
<dbReference type="EMBL" id="CAJNNW010037155">
    <property type="protein sequence ID" value="CAE8739785.1"/>
    <property type="molecule type" value="Genomic_DNA"/>
</dbReference>
<comment type="similarity">
    <text evidence="1">Belongs to the actin family.</text>
</comment>
<keyword evidence="2" id="KW-0547">Nucleotide-binding</keyword>
<evidence type="ECO:0000256" key="4">
    <source>
        <dbReference type="ARBA" id="ARBA00022840"/>
    </source>
</evidence>
<proteinExistence type="inferred from homology"/>
<sequence>DLVKSVVVAGGTSMLPNLSHRLRSELTSLLPAELARTVDVVSDSQRRYAAWIGGSMFASLSTFDQVAITKQEYEEGKADVRNLVARKTF</sequence>
<feature type="non-terminal residue" evidence="6">
    <location>
        <position position="89"/>
    </location>
</feature>
<reference evidence="6" key="1">
    <citation type="submission" date="2021-02" db="EMBL/GenBank/DDBJ databases">
        <authorList>
            <person name="Dougan E. K."/>
            <person name="Rhodes N."/>
            <person name="Thang M."/>
            <person name="Chan C."/>
        </authorList>
    </citation>
    <scope>NUCLEOTIDE SEQUENCE</scope>
</reference>
<evidence type="ECO:0000256" key="5">
    <source>
        <dbReference type="ARBA" id="ARBA00049360"/>
    </source>
</evidence>
<dbReference type="GO" id="GO:0005524">
    <property type="term" value="F:ATP binding"/>
    <property type="evidence" value="ECO:0007669"/>
    <property type="project" value="UniProtKB-KW"/>
</dbReference>
<dbReference type="FunFam" id="3.30.420.40:FF:000058">
    <property type="entry name" value="Putative actin-related protein 5"/>
    <property type="match status" value="1"/>
</dbReference>
<dbReference type="InterPro" id="IPR004000">
    <property type="entry name" value="Actin"/>
</dbReference>
<evidence type="ECO:0008006" key="8">
    <source>
        <dbReference type="Google" id="ProtNLM"/>
    </source>
</evidence>
<keyword evidence="3" id="KW-0378">Hydrolase</keyword>